<feature type="transmembrane region" description="Helical" evidence="6">
    <location>
        <begin position="58"/>
        <end position="80"/>
    </location>
</feature>
<name>A0AAV5QQ17_9ASCO</name>
<evidence type="ECO:0000313" key="7">
    <source>
        <dbReference type="EMBL" id="GMM36707.1"/>
    </source>
</evidence>
<evidence type="ECO:0000256" key="1">
    <source>
        <dbReference type="ARBA" id="ARBA00004141"/>
    </source>
</evidence>
<comment type="similarity">
    <text evidence="2">Belongs to the PER33/POM33 family.</text>
</comment>
<evidence type="ECO:0000256" key="6">
    <source>
        <dbReference type="SAM" id="Phobius"/>
    </source>
</evidence>
<dbReference type="Proteomes" id="UP001360560">
    <property type="component" value="Unassembled WGS sequence"/>
</dbReference>
<dbReference type="AlphaFoldDB" id="A0AAV5QQ17"/>
<dbReference type="RefSeq" id="XP_064853703.1">
    <property type="nucleotide sequence ID" value="XM_064997631.1"/>
</dbReference>
<feature type="transmembrane region" description="Helical" evidence="6">
    <location>
        <begin position="170"/>
        <end position="198"/>
    </location>
</feature>
<dbReference type="GO" id="GO:0016020">
    <property type="term" value="C:membrane"/>
    <property type="evidence" value="ECO:0007669"/>
    <property type="project" value="UniProtKB-SubCell"/>
</dbReference>
<dbReference type="GO" id="GO:0071786">
    <property type="term" value="P:endoplasmic reticulum tubular network organization"/>
    <property type="evidence" value="ECO:0007669"/>
    <property type="project" value="TreeGrafter"/>
</dbReference>
<dbReference type="GeneID" id="90074682"/>
<proteinExistence type="inferred from homology"/>
<accession>A0AAV5QQ17</accession>
<protein>
    <submittedName>
        <fullName evidence="7">Uncharacterized protein</fullName>
    </submittedName>
</protein>
<gene>
    <name evidence="7" type="ORF">DASC09_040320</name>
</gene>
<evidence type="ECO:0000256" key="2">
    <source>
        <dbReference type="ARBA" id="ARBA00007322"/>
    </source>
</evidence>
<comment type="caution">
    <text evidence="7">The sequence shown here is derived from an EMBL/GenBank/DDBJ whole genome shotgun (WGS) entry which is preliminary data.</text>
</comment>
<dbReference type="GO" id="GO:0061024">
    <property type="term" value="P:membrane organization"/>
    <property type="evidence" value="ECO:0007669"/>
    <property type="project" value="TreeGrafter"/>
</dbReference>
<keyword evidence="4 6" id="KW-1133">Transmembrane helix</keyword>
<sequence length="302" mass="34779">MEFQGVPPLPPGLQSFLASLPMLDLLLKRSWVATHVQTIVSTLVYFITILKVPPLAMVFYYVGVLGIISTYTISIYRMHFLSNSFVTSAIPITEAIKSENFHLLLMALLWLITPPQLFKLLPFAIFSTLNLAIYANRNLWAPKNPFVLATAPLIEYAQHPMMMTVAYIELVLFLVVFIQGALRGSFYAYIMYFFIWCLRVERSPYSRAVIYQFLNLITLALSQPNIPPHVFHNWILIYKRIAEIIPLASSHRNRLFYNQNKTVWPTASHSPAVNRGRRGKRRSHHNYEVYDHADASSILQNF</sequence>
<keyword evidence="8" id="KW-1185">Reference proteome</keyword>
<dbReference type="Pfam" id="PF03661">
    <property type="entry name" value="TMEM33_Pom33"/>
    <property type="match status" value="1"/>
</dbReference>
<dbReference type="EMBL" id="BTFZ01000011">
    <property type="protein sequence ID" value="GMM36707.1"/>
    <property type="molecule type" value="Genomic_DNA"/>
</dbReference>
<evidence type="ECO:0000313" key="8">
    <source>
        <dbReference type="Proteomes" id="UP001360560"/>
    </source>
</evidence>
<feature type="transmembrane region" description="Helical" evidence="6">
    <location>
        <begin position="31"/>
        <end position="52"/>
    </location>
</feature>
<dbReference type="GO" id="GO:0005783">
    <property type="term" value="C:endoplasmic reticulum"/>
    <property type="evidence" value="ECO:0007669"/>
    <property type="project" value="TreeGrafter"/>
</dbReference>
<keyword evidence="5 6" id="KW-0472">Membrane</keyword>
<evidence type="ECO:0000256" key="3">
    <source>
        <dbReference type="ARBA" id="ARBA00022692"/>
    </source>
</evidence>
<keyword evidence="3 6" id="KW-0812">Transmembrane</keyword>
<reference evidence="7 8" key="1">
    <citation type="journal article" date="2023" name="Elife">
        <title>Identification of key yeast species and microbe-microbe interactions impacting larval growth of Drosophila in the wild.</title>
        <authorList>
            <person name="Mure A."/>
            <person name="Sugiura Y."/>
            <person name="Maeda R."/>
            <person name="Honda K."/>
            <person name="Sakurai N."/>
            <person name="Takahashi Y."/>
            <person name="Watada M."/>
            <person name="Katoh T."/>
            <person name="Gotoh A."/>
            <person name="Gotoh Y."/>
            <person name="Taniguchi I."/>
            <person name="Nakamura K."/>
            <person name="Hayashi T."/>
            <person name="Katayama T."/>
            <person name="Uemura T."/>
            <person name="Hattori Y."/>
        </authorList>
    </citation>
    <scope>NUCLEOTIDE SEQUENCE [LARGE SCALE GENOMIC DNA]</scope>
    <source>
        <strain evidence="7 8">SC-9</strain>
    </source>
</reference>
<dbReference type="PANTHER" id="PTHR12703">
    <property type="entry name" value="TRANSMEMBRANE PROTEIN 33"/>
    <property type="match status" value="1"/>
</dbReference>
<evidence type="ECO:0000256" key="4">
    <source>
        <dbReference type="ARBA" id="ARBA00022989"/>
    </source>
</evidence>
<evidence type="ECO:0000256" key="5">
    <source>
        <dbReference type="ARBA" id="ARBA00023136"/>
    </source>
</evidence>
<dbReference type="InterPro" id="IPR005344">
    <property type="entry name" value="TMEM33/Pom33"/>
</dbReference>
<organism evidence="7 8">
    <name type="scientific">Saccharomycopsis crataegensis</name>
    <dbReference type="NCBI Taxonomy" id="43959"/>
    <lineage>
        <taxon>Eukaryota</taxon>
        <taxon>Fungi</taxon>
        <taxon>Dikarya</taxon>
        <taxon>Ascomycota</taxon>
        <taxon>Saccharomycotina</taxon>
        <taxon>Saccharomycetes</taxon>
        <taxon>Saccharomycopsidaceae</taxon>
        <taxon>Saccharomycopsis</taxon>
    </lineage>
</organism>
<dbReference type="InterPro" id="IPR051645">
    <property type="entry name" value="PER33/POM33_regulator"/>
</dbReference>
<comment type="subcellular location">
    <subcellularLocation>
        <location evidence="1">Membrane</location>
        <topology evidence="1">Multi-pass membrane protein</topology>
    </subcellularLocation>
</comment>
<dbReference type="PANTHER" id="PTHR12703:SF4">
    <property type="entry name" value="TRANSMEMBRANE PROTEIN 33"/>
    <property type="match status" value="1"/>
</dbReference>